<dbReference type="AlphaFoldDB" id="A0A7W7F5E6"/>
<proteinExistence type="predicted"/>
<organism evidence="2 3">
    <name type="scientific">Sphingosinicella soli</name>
    <dbReference type="NCBI Taxonomy" id="333708"/>
    <lineage>
        <taxon>Bacteria</taxon>
        <taxon>Pseudomonadati</taxon>
        <taxon>Pseudomonadota</taxon>
        <taxon>Alphaproteobacteria</taxon>
        <taxon>Sphingomonadales</taxon>
        <taxon>Sphingosinicellaceae</taxon>
        <taxon>Sphingosinicella</taxon>
    </lineage>
</organism>
<evidence type="ECO:0000256" key="1">
    <source>
        <dbReference type="SAM" id="SignalP"/>
    </source>
</evidence>
<sequence length="127" mass="13478">MRFGRSAALAALLPLWAGAVSAQPLEGVYVLPEAFKTGLTLSRIKVPAGTILRRVESEAKLKVCSETMTVFQLGLPYGRACFFDDDGDGTFDRVAGSSLAGPKTLKMPLPYHAVEISPVTALPAKSP</sequence>
<evidence type="ECO:0000313" key="3">
    <source>
        <dbReference type="Proteomes" id="UP000566324"/>
    </source>
</evidence>
<reference evidence="2 3" key="1">
    <citation type="submission" date="2020-08" db="EMBL/GenBank/DDBJ databases">
        <title>Genomic Encyclopedia of Type Strains, Phase IV (KMG-IV): sequencing the most valuable type-strain genomes for metagenomic binning, comparative biology and taxonomic classification.</title>
        <authorList>
            <person name="Goeker M."/>
        </authorList>
    </citation>
    <scope>NUCLEOTIDE SEQUENCE [LARGE SCALE GENOMIC DNA]</scope>
    <source>
        <strain evidence="2 3">DSM 17328</strain>
    </source>
</reference>
<feature type="signal peptide" evidence="1">
    <location>
        <begin position="1"/>
        <end position="22"/>
    </location>
</feature>
<feature type="chain" id="PRO_5030785429" evidence="1">
    <location>
        <begin position="23"/>
        <end position="127"/>
    </location>
</feature>
<gene>
    <name evidence="2" type="ORF">GGQ98_000220</name>
</gene>
<protein>
    <submittedName>
        <fullName evidence="2">Uncharacterized protein</fullName>
    </submittedName>
</protein>
<comment type="caution">
    <text evidence="2">The sequence shown here is derived from an EMBL/GenBank/DDBJ whole genome shotgun (WGS) entry which is preliminary data.</text>
</comment>
<accession>A0A7W7F5E6</accession>
<dbReference type="RefSeq" id="WP_184063805.1">
    <property type="nucleotide sequence ID" value="NZ_JACHNZ010000001.1"/>
</dbReference>
<name>A0A7W7F5E6_9SPHN</name>
<dbReference type="Proteomes" id="UP000566324">
    <property type="component" value="Unassembled WGS sequence"/>
</dbReference>
<evidence type="ECO:0000313" key="2">
    <source>
        <dbReference type="EMBL" id="MBB4630619.1"/>
    </source>
</evidence>
<keyword evidence="3" id="KW-1185">Reference proteome</keyword>
<dbReference type="EMBL" id="JACHNZ010000001">
    <property type="protein sequence ID" value="MBB4630619.1"/>
    <property type="molecule type" value="Genomic_DNA"/>
</dbReference>
<keyword evidence="1" id="KW-0732">Signal</keyword>